<sequence length="234" mass="26726">MVLFKVAPVETTPFDGQKSETFGGYVDVGGCLWRALFGAESWFKTEKAKIALRNGTVTSSWPFFSRIDVLINGPNLNKQRARVMPVATSVVSNETALSLPSPSFTPVILPHKRPLLVVTVDFTNFRKNYPLPVVRMRWMQRREARMEELSVAGGEDEVDAEKGGSDGEEMERIENETALSLPSPPFMPVILPQKRPLPLVTVDFTNFRKNYPLLVVRMKWMQRREARMVRKWRE</sequence>
<reference evidence="3" key="1">
    <citation type="submission" date="2024-07" db="EMBL/GenBank/DDBJ databases">
        <title>Two chromosome-level genome assemblies of Korean endemic species Abeliophyllum distichum and Forsythia ovata (Oleaceae).</title>
        <authorList>
            <person name="Jang H."/>
        </authorList>
    </citation>
    <scope>NUCLEOTIDE SEQUENCE [LARGE SCALE GENOMIC DNA]</scope>
</reference>
<feature type="region of interest" description="Disordered" evidence="1">
    <location>
        <begin position="149"/>
        <end position="168"/>
    </location>
</feature>
<comment type="caution">
    <text evidence="2">The sequence shown here is derived from an EMBL/GenBank/DDBJ whole genome shotgun (WGS) entry which is preliminary data.</text>
</comment>
<protein>
    <submittedName>
        <fullName evidence="2">Transcription factor GT-2</fullName>
    </submittedName>
</protein>
<dbReference type="EMBL" id="JBFOLK010000004">
    <property type="protein sequence ID" value="KAL2517409.1"/>
    <property type="molecule type" value="Genomic_DNA"/>
</dbReference>
<gene>
    <name evidence="2" type="ORF">Adt_13656</name>
</gene>
<proteinExistence type="predicted"/>
<evidence type="ECO:0000256" key="1">
    <source>
        <dbReference type="SAM" id="MobiDB-lite"/>
    </source>
</evidence>
<name>A0ABD1TXE4_9LAMI</name>
<accession>A0ABD1TXE4</accession>
<organism evidence="2 3">
    <name type="scientific">Abeliophyllum distichum</name>
    <dbReference type="NCBI Taxonomy" id="126358"/>
    <lineage>
        <taxon>Eukaryota</taxon>
        <taxon>Viridiplantae</taxon>
        <taxon>Streptophyta</taxon>
        <taxon>Embryophyta</taxon>
        <taxon>Tracheophyta</taxon>
        <taxon>Spermatophyta</taxon>
        <taxon>Magnoliopsida</taxon>
        <taxon>eudicotyledons</taxon>
        <taxon>Gunneridae</taxon>
        <taxon>Pentapetalae</taxon>
        <taxon>asterids</taxon>
        <taxon>lamiids</taxon>
        <taxon>Lamiales</taxon>
        <taxon>Oleaceae</taxon>
        <taxon>Forsythieae</taxon>
        <taxon>Abeliophyllum</taxon>
    </lineage>
</organism>
<evidence type="ECO:0000313" key="2">
    <source>
        <dbReference type="EMBL" id="KAL2517409.1"/>
    </source>
</evidence>
<keyword evidence="3" id="KW-1185">Reference proteome</keyword>
<dbReference type="AlphaFoldDB" id="A0ABD1TXE4"/>
<evidence type="ECO:0000313" key="3">
    <source>
        <dbReference type="Proteomes" id="UP001604336"/>
    </source>
</evidence>
<dbReference type="Proteomes" id="UP001604336">
    <property type="component" value="Unassembled WGS sequence"/>
</dbReference>